<dbReference type="SUPFAM" id="SSF50022">
    <property type="entry name" value="ISP domain"/>
    <property type="match status" value="1"/>
</dbReference>
<dbReference type="EMBL" id="MVII01000042">
    <property type="protein sequence ID" value="ORB49131.1"/>
    <property type="molecule type" value="Genomic_DNA"/>
</dbReference>
<evidence type="ECO:0000256" key="2">
    <source>
        <dbReference type="ARBA" id="ARBA00022723"/>
    </source>
</evidence>
<dbReference type="InterPro" id="IPR036922">
    <property type="entry name" value="Rieske_2Fe-2S_sf"/>
</dbReference>
<proteinExistence type="predicted"/>
<organism evidence="6 7">
    <name type="scientific">Mycobacteroides saopaulense</name>
    <dbReference type="NCBI Taxonomy" id="1578165"/>
    <lineage>
        <taxon>Bacteria</taxon>
        <taxon>Bacillati</taxon>
        <taxon>Actinomycetota</taxon>
        <taxon>Actinomycetes</taxon>
        <taxon>Mycobacteriales</taxon>
        <taxon>Mycobacteriaceae</taxon>
        <taxon>Mycobacteroides</taxon>
    </lineage>
</organism>
<dbReference type="RefSeq" id="WP_083019524.1">
    <property type="nucleotide sequence ID" value="NZ_MVII01000042.1"/>
</dbReference>
<keyword evidence="4" id="KW-0411">Iron-sulfur</keyword>
<dbReference type="GO" id="GO:0046872">
    <property type="term" value="F:metal ion binding"/>
    <property type="evidence" value="ECO:0007669"/>
    <property type="project" value="UniProtKB-KW"/>
</dbReference>
<dbReference type="Proteomes" id="UP000192434">
    <property type="component" value="Unassembled WGS sequence"/>
</dbReference>
<gene>
    <name evidence="6" type="ORF">BST43_23765</name>
</gene>
<accession>A0A1X0IM32</accession>
<dbReference type="CDD" id="cd03467">
    <property type="entry name" value="Rieske"/>
    <property type="match status" value="1"/>
</dbReference>
<evidence type="ECO:0000313" key="6">
    <source>
        <dbReference type="EMBL" id="ORB49131.1"/>
    </source>
</evidence>
<evidence type="ECO:0000256" key="3">
    <source>
        <dbReference type="ARBA" id="ARBA00023004"/>
    </source>
</evidence>
<evidence type="ECO:0000313" key="7">
    <source>
        <dbReference type="Proteomes" id="UP000192434"/>
    </source>
</evidence>
<dbReference type="GO" id="GO:0051537">
    <property type="term" value="F:2 iron, 2 sulfur cluster binding"/>
    <property type="evidence" value="ECO:0007669"/>
    <property type="project" value="UniProtKB-KW"/>
</dbReference>
<dbReference type="GO" id="GO:0004497">
    <property type="term" value="F:monooxygenase activity"/>
    <property type="evidence" value="ECO:0007669"/>
    <property type="project" value="UniProtKB-ARBA"/>
</dbReference>
<keyword evidence="2" id="KW-0479">Metal-binding</keyword>
<evidence type="ECO:0000259" key="5">
    <source>
        <dbReference type="PROSITE" id="PS51296"/>
    </source>
</evidence>
<feature type="domain" description="Rieske" evidence="5">
    <location>
        <begin position="125"/>
        <end position="222"/>
    </location>
</feature>
<dbReference type="Pfam" id="PF00355">
    <property type="entry name" value="Rieske"/>
    <property type="match status" value="1"/>
</dbReference>
<dbReference type="PROSITE" id="PS51296">
    <property type="entry name" value="RIESKE"/>
    <property type="match status" value="1"/>
</dbReference>
<comment type="caution">
    <text evidence="6">The sequence shown here is derived from an EMBL/GenBank/DDBJ whole genome shotgun (WGS) entry which is preliminary data.</text>
</comment>
<keyword evidence="1" id="KW-0001">2Fe-2S</keyword>
<keyword evidence="3" id="KW-0408">Iron</keyword>
<dbReference type="InterPro" id="IPR017941">
    <property type="entry name" value="Rieske_2Fe-2S"/>
</dbReference>
<dbReference type="Gene3D" id="2.102.10.10">
    <property type="entry name" value="Rieske [2Fe-2S] iron-sulphur domain"/>
    <property type="match status" value="1"/>
</dbReference>
<protein>
    <submittedName>
        <fullName evidence="6">(2Fe-2S)-binding protein</fullName>
    </submittedName>
</protein>
<name>A0A1X0IM32_9MYCO</name>
<dbReference type="OrthoDB" id="9767869at2"/>
<sequence length="229" mass="24921">MNPRGLRRYIDDLLRGRRPRPFRPDEFEAAQIRTAIELRAHQPGDDAPSQEFLDDLRGRLAAQMGETPPSSEPKRWSAPNRRTVLVGTSAAAAAAAVAVTTDRLITPSLDRPPAPGEIVPNTGSWQRVAASSTVPEGGVHPFDLGFVSGFVRRVGGQVEAVSGICTHQGCKLWFDGAHDRLQCPCHTTSFTTDGRVITHQLPIAPRPLPTFEVRETAGHIEVFAPDRPA</sequence>
<reference evidence="6 7" key="1">
    <citation type="submission" date="2016-12" db="EMBL/GenBank/DDBJ databases">
        <title>The new phylogeny of genus Mycobacterium.</title>
        <authorList>
            <person name="Tortoli E."/>
            <person name="Trovato A."/>
            <person name="Cirillo D.M."/>
        </authorList>
    </citation>
    <scope>NUCLEOTIDE SEQUENCE [LARGE SCALE GENOMIC DNA]</scope>
    <source>
        <strain evidence="6 7">CCUG 66554</strain>
    </source>
</reference>
<dbReference type="AlphaFoldDB" id="A0A1X0IM32"/>
<dbReference type="GO" id="GO:0016705">
    <property type="term" value="F:oxidoreductase activity, acting on paired donors, with incorporation or reduction of molecular oxygen"/>
    <property type="evidence" value="ECO:0007669"/>
    <property type="project" value="UniProtKB-ARBA"/>
</dbReference>
<evidence type="ECO:0000256" key="1">
    <source>
        <dbReference type="ARBA" id="ARBA00022714"/>
    </source>
</evidence>
<evidence type="ECO:0000256" key="4">
    <source>
        <dbReference type="ARBA" id="ARBA00023014"/>
    </source>
</evidence>